<dbReference type="GO" id="GO:0032993">
    <property type="term" value="C:protein-DNA complex"/>
    <property type="evidence" value="ECO:0007669"/>
    <property type="project" value="TreeGrafter"/>
</dbReference>
<dbReference type="SMART" id="SM00862">
    <property type="entry name" value="Trans_reg_C"/>
    <property type="match status" value="1"/>
</dbReference>
<dbReference type="EMBL" id="BLAF01000008">
    <property type="protein sequence ID" value="GES18585.1"/>
    <property type="molecule type" value="Genomic_DNA"/>
</dbReference>
<dbReference type="Gene3D" id="3.40.50.2300">
    <property type="match status" value="1"/>
</dbReference>
<keyword evidence="2 7" id="KW-0597">Phosphoprotein</keyword>
<dbReference type="GO" id="GO:0006355">
    <property type="term" value="P:regulation of DNA-templated transcription"/>
    <property type="evidence" value="ECO:0007669"/>
    <property type="project" value="InterPro"/>
</dbReference>
<evidence type="ECO:0000256" key="6">
    <source>
        <dbReference type="ARBA" id="ARBA00023163"/>
    </source>
</evidence>
<feature type="modified residue" description="4-aspartylphosphate" evidence="7">
    <location>
        <position position="64"/>
    </location>
</feature>
<evidence type="ECO:0000256" key="4">
    <source>
        <dbReference type="ARBA" id="ARBA00023015"/>
    </source>
</evidence>
<dbReference type="Pfam" id="PF00486">
    <property type="entry name" value="Trans_reg_C"/>
    <property type="match status" value="1"/>
</dbReference>
<dbReference type="Pfam" id="PF00072">
    <property type="entry name" value="Response_reg"/>
    <property type="match status" value="1"/>
</dbReference>
<evidence type="ECO:0000256" key="8">
    <source>
        <dbReference type="PROSITE-ProRule" id="PRU01091"/>
    </source>
</evidence>
<proteinExistence type="predicted"/>
<dbReference type="InterPro" id="IPR001789">
    <property type="entry name" value="Sig_transdc_resp-reg_receiver"/>
</dbReference>
<evidence type="ECO:0000313" key="11">
    <source>
        <dbReference type="EMBL" id="GES18585.1"/>
    </source>
</evidence>
<evidence type="ECO:0000256" key="7">
    <source>
        <dbReference type="PROSITE-ProRule" id="PRU00169"/>
    </source>
</evidence>
<name>A0A5M3XA62_9ACTN</name>
<dbReference type="GO" id="GO:0000976">
    <property type="term" value="F:transcription cis-regulatory region binding"/>
    <property type="evidence" value="ECO:0007669"/>
    <property type="project" value="TreeGrafter"/>
</dbReference>
<feature type="domain" description="Response regulatory" evidence="9">
    <location>
        <begin position="15"/>
        <end position="129"/>
    </location>
</feature>
<dbReference type="PANTHER" id="PTHR48111">
    <property type="entry name" value="REGULATOR OF RPOS"/>
    <property type="match status" value="1"/>
</dbReference>
<dbReference type="FunFam" id="1.10.10.10:FF:000005">
    <property type="entry name" value="Two-component system response regulator"/>
    <property type="match status" value="1"/>
</dbReference>
<gene>
    <name evidence="11" type="ORF">Aple_014800</name>
</gene>
<dbReference type="SUPFAM" id="SSF52172">
    <property type="entry name" value="CheY-like"/>
    <property type="match status" value="1"/>
</dbReference>
<reference evidence="11 12" key="1">
    <citation type="submission" date="2019-10" db="EMBL/GenBank/DDBJ databases">
        <title>Whole genome shotgun sequence of Acrocarpospora pleiomorpha NBRC 16267.</title>
        <authorList>
            <person name="Ichikawa N."/>
            <person name="Kimura A."/>
            <person name="Kitahashi Y."/>
            <person name="Komaki H."/>
            <person name="Oguchi A."/>
        </authorList>
    </citation>
    <scope>NUCLEOTIDE SEQUENCE [LARGE SCALE GENOMIC DNA]</scope>
    <source>
        <strain evidence="11 12">NBRC 16267</strain>
    </source>
</reference>
<dbReference type="CDD" id="cd17627">
    <property type="entry name" value="REC_OmpR_PrrA-like"/>
    <property type="match status" value="1"/>
</dbReference>
<dbReference type="InterPro" id="IPR011006">
    <property type="entry name" value="CheY-like_superfamily"/>
</dbReference>
<dbReference type="OrthoDB" id="3820102at2"/>
<dbReference type="FunFam" id="3.40.50.2300:FF:000001">
    <property type="entry name" value="DNA-binding response regulator PhoB"/>
    <property type="match status" value="1"/>
</dbReference>
<sequence length="240" mass="26872">MHSRYLGSVSEDTARLLVVDDEPALRQALRSSLEFEGYQVVTVADGQTALGELAREPYDAVLLDVMMPRMDGLTACRRLRHGGNHVPVLMLTARDAVGDRVSGLDAGADDYLVKPFELDELFARVRALLRRSALSAPVSGSVLVFDGLRMDTASREVTRDGRRLDLTRTEYLLLELFLAHPRQVLTREQILSQVWGFDFEPSSNSLDVYVMYLRRKTEAGELPRLIHTVRGVGYVLRATP</sequence>
<dbReference type="RefSeq" id="WP_155343718.1">
    <property type="nucleotide sequence ID" value="NZ_BAAAHM010000012.1"/>
</dbReference>
<comment type="caution">
    <text evidence="11">The sequence shown here is derived from an EMBL/GenBank/DDBJ whole genome shotgun (WGS) entry which is preliminary data.</text>
</comment>
<dbReference type="GO" id="GO:0005829">
    <property type="term" value="C:cytosol"/>
    <property type="evidence" value="ECO:0007669"/>
    <property type="project" value="TreeGrafter"/>
</dbReference>
<evidence type="ECO:0000256" key="5">
    <source>
        <dbReference type="ARBA" id="ARBA00023125"/>
    </source>
</evidence>
<organism evidence="11 12">
    <name type="scientific">Acrocarpospora pleiomorpha</name>
    <dbReference type="NCBI Taxonomy" id="90975"/>
    <lineage>
        <taxon>Bacteria</taxon>
        <taxon>Bacillati</taxon>
        <taxon>Actinomycetota</taxon>
        <taxon>Actinomycetes</taxon>
        <taxon>Streptosporangiales</taxon>
        <taxon>Streptosporangiaceae</taxon>
        <taxon>Acrocarpospora</taxon>
    </lineage>
</organism>
<keyword evidence="6" id="KW-0804">Transcription</keyword>
<dbReference type="CDD" id="cd00383">
    <property type="entry name" value="trans_reg_C"/>
    <property type="match status" value="1"/>
</dbReference>
<evidence type="ECO:0000259" key="10">
    <source>
        <dbReference type="PROSITE" id="PS51755"/>
    </source>
</evidence>
<feature type="DNA-binding region" description="OmpR/PhoB-type" evidence="8">
    <location>
        <begin position="140"/>
        <end position="238"/>
    </location>
</feature>
<evidence type="ECO:0000259" key="9">
    <source>
        <dbReference type="PROSITE" id="PS50110"/>
    </source>
</evidence>
<accession>A0A5M3XA62</accession>
<dbReference type="PANTHER" id="PTHR48111:SF22">
    <property type="entry name" value="REGULATOR OF RPOS"/>
    <property type="match status" value="1"/>
</dbReference>
<dbReference type="AlphaFoldDB" id="A0A5M3XA62"/>
<dbReference type="InterPro" id="IPR001867">
    <property type="entry name" value="OmpR/PhoB-type_DNA-bd"/>
</dbReference>
<evidence type="ECO:0000313" key="12">
    <source>
        <dbReference type="Proteomes" id="UP000377595"/>
    </source>
</evidence>
<dbReference type="PROSITE" id="PS50110">
    <property type="entry name" value="RESPONSE_REGULATORY"/>
    <property type="match status" value="1"/>
</dbReference>
<dbReference type="GO" id="GO:0000156">
    <property type="term" value="F:phosphorelay response regulator activity"/>
    <property type="evidence" value="ECO:0007669"/>
    <property type="project" value="TreeGrafter"/>
</dbReference>
<dbReference type="PROSITE" id="PS51755">
    <property type="entry name" value="OMPR_PHOB"/>
    <property type="match status" value="1"/>
</dbReference>
<dbReference type="InterPro" id="IPR036388">
    <property type="entry name" value="WH-like_DNA-bd_sf"/>
</dbReference>
<keyword evidence="3" id="KW-0902">Two-component regulatory system</keyword>
<dbReference type="SMART" id="SM00448">
    <property type="entry name" value="REC"/>
    <property type="match status" value="1"/>
</dbReference>
<evidence type="ECO:0000256" key="1">
    <source>
        <dbReference type="ARBA" id="ARBA00004496"/>
    </source>
</evidence>
<evidence type="ECO:0000256" key="2">
    <source>
        <dbReference type="ARBA" id="ARBA00022553"/>
    </source>
</evidence>
<dbReference type="Gene3D" id="6.10.250.690">
    <property type="match status" value="1"/>
</dbReference>
<keyword evidence="4" id="KW-0805">Transcription regulation</keyword>
<dbReference type="Gene3D" id="1.10.10.10">
    <property type="entry name" value="Winged helix-like DNA-binding domain superfamily/Winged helix DNA-binding domain"/>
    <property type="match status" value="1"/>
</dbReference>
<feature type="domain" description="OmpR/PhoB-type" evidence="10">
    <location>
        <begin position="140"/>
        <end position="238"/>
    </location>
</feature>
<keyword evidence="5 8" id="KW-0238">DNA-binding</keyword>
<protein>
    <submittedName>
        <fullName evidence="11">DNA-binding response regulator</fullName>
    </submittedName>
</protein>
<keyword evidence="12" id="KW-1185">Reference proteome</keyword>
<dbReference type="InterPro" id="IPR039420">
    <property type="entry name" value="WalR-like"/>
</dbReference>
<dbReference type="Proteomes" id="UP000377595">
    <property type="component" value="Unassembled WGS sequence"/>
</dbReference>
<comment type="subcellular location">
    <subcellularLocation>
        <location evidence="1">Cytoplasm</location>
    </subcellularLocation>
</comment>
<evidence type="ECO:0000256" key="3">
    <source>
        <dbReference type="ARBA" id="ARBA00023012"/>
    </source>
</evidence>